<dbReference type="OrthoDB" id="9799244at2"/>
<dbReference type="PRINTS" id="PR00976">
    <property type="entry name" value="RIBOSOMALS21"/>
</dbReference>
<dbReference type="PROSITE" id="PS01181">
    <property type="entry name" value="RIBOSOMAL_S21"/>
    <property type="match status" value="1"/>
</dbReference>
<dbReference type="GO" id="GO:0005840">
    <property type="term" value="C:ribosome"/>
    <property type="evidence" value="ECO:0007669"/>
    <property type="project" value="UniProtKB-KW"/>
</dbReference>
<evidence type="ECO:0000313" key="8">
    <source>
        <dbReference type="EMBL" id="HEC68077.1"/>
    </source>
</evidence>
<dbReference type="InterPro" id="IPR001911">
    <property type="entry name" value="Ribosomal_bS21"/>
</dbReference>
<dbReference type="PANTHER" id="PTHR21109">
    <property type="entry name" value="MITOCHONDRIAL 28S RIBOSOMAL PROTEIN S21"/>
    <property type="match status" value="1"/>
</dbReference>
<comment type="similarity">
    <text evidence="1 5 6">Belongs to the bacterial ribosomal protein bS21 family.</text>
</comment>
<evidence type="ECO:0000256" key="2">
    <source>
        <dbReference type="ARBA" id="ARBA00022980"/>
    </source>
</evidence>
<proteinExistence type="inferred from homology"/>
<dbReference type="GO" id="GO:0006412">
    <property type="term" value="P:translation"/>
    <property type="evidence" value="ECO:0007669"/>
    <property type="project" value="UniProtKB-UniRule"/>
</dbReference>
<evidence type="ECO:0000256" key="1">
    <source>
        <dbReference type="ARBA" id="ARBA00006640"/>
    </source>
</evidence>
<dbReference type="GO" id="GO:1990904">
    <property type="term" value="C:ribonucleoprotein complex"/>
    <property type="evidence" value="ECO:0007669"/>
    <property type="project" value="UniProtKB-KW"/>
</dbReference>
<reference evidence="8" key="2">
    <citation type="journal article" date="2020" name="mSystems">
        <title>Genome- and Community-Level Interaction Insights into Carbon Utilization and Element Cycling Functions of Hydrothermarchaeota in Hydrothermal Sediment.</title>
        <authorList>
            <person name="Zhou Z."/>
            <person name="Liu Y."/>
            <person name="Xu W."/>
            <person name="Pan J."/>
            <person name="Luo Z.H."/>
            <person name="Li M."/>
        </authorList>
    </citation>
    <scope>NUCLEOTIDE SEQUENCE [LARGE SCALE GENOMIC DNA]</scope>
    <source>
        <strain evidence="8">HyVt-389</strain>
    </source>
</reference>
<dbReference type="InterPro" id="IPR018278">
    <property type="entry name" value="Ribosomal_bS21_CS"/>
</dbReference>
<evidence type="ECO:0000256" key="3">
    <source>
        <dbReference type="ARBA" id="ARBA00023274"/>
    </source>
</evidence>
<dbReference type="HAMAP" id="MF_00358">
    <property type="entry name" value="Ribosomal_bS21"/>
    <property type="match status" value="1"/>
</dbReference>
<evidence type="ECO:0000256" key="5">
    <source>
        <dbReference type="HAMAP-Rule" id="MF_00358"/>
    </source>
</evidence>
<dbReference type="EMBL" id="CP013015">
    <property type="protein sequence ID" value="AMM42153.1"/>
    <property type="molecule type" value="Genomic_DNA"/>
</dbReference>
<dbReference type="NCBIfam" id="TIGR00030">
    <property type="entry name" value="S21p"/>
    <property type="match status" value="1"/>
</dbReference>
<dbReference type="Proteomes" id="UP000885738">
    <property type="component" value="Unassembled WGS sequence"/>
</dbReference>
<keyword evidence="9" id="KW-1185">Reference proteome</keyword>
<evidence type="ECO:0000313" key="9">
    <source>
        <dbReference type="Proteomes" id="UP000070560"/>
    </source>
</evidence>
<dbReference type="AlphaFoldDB" id="A0A7C1W027"/>
<sequence length="70" mass="8363">MVGVKVHPNEPFESALKRFKKEVEREGILSELKKRQFYEKPSVRRKKKAMAARKRLLKRMKRLGLLQQRG</sequence>
<name>A0A7C1W027_DESA2</name>
<evidence type="ECO:0000256" key="4">
    <source>
        <dbReference type="ARBA" id="ARBA00035135"/>
    </source>
</evidence>
<dbReference type="PANTHER" id="PTHR21109:SF22">
    <property type="entry name" value="SMALL RIBOSOMAL SUBUNIT PROTEIN BS21"/>
    <property type="match status" value="1"/>
</dbReference>
<dbReference type="InterPro" id="IPR038380">
    <property type="entry name" value="Ribosomal_bS21_sf"/>
</dbReference>
<organism evidence="8">
    <name type="scientific">Desulfofervidus auxilii</name>
    <dbReference type="NCBI Taxonomy" id="1621989"/>
    <lineage>
        <taxon>Bacteria</taxon>
        <taxon>Pseudomonadati</taxon>
        <taxon>Thermodesulfobacteriota</taxon>
        <taxon>Candidatus Desulfofervidia</taxon>
        <taxon>Candidatus Desulfofervidales</taxon>
        <taxon>Candidatus Desulfofervidaceae</taxon>
        <taxon>Candidatus Desulfofervidus</taxon>
    </lineage>
</organism>
<accession>A0A7C1W027</accession>
<reference evidence="7 9" key="1">
    <citation type="submission" date="2015-10" db="EMBL/GenBank/DDBJ databases">
        <title>Candidatus Desulfofervidus auxilii, a hydrogenotrophic sulfate-reducing bacterium involved in the thermophilic anaerobic oxidation of methane.</title>
        <authorList>
            <person name="Krukenberg V."/>
            <person name="Richter M."/>
            <person name="Wegener G."/>
        </authorList>
    </citation>
    <scope>NUCLEOTIDE SEQUENCE [LARGE SCALE GENOMIC DNA]</scope>
    <source>
        <strain evidence="7 9">HS1</strain>
    </source>
</reference>
<keyword evidence="3 5" id="KW-0687">Ribonucleoprotein</keyword>
<dbReference type="KEGG" id="daw:HS1_002371"/>
<dbReference type="Gene3D" id="1.20.5.1150">
    <property type="entry name" value="Ribosomal protein S8"/>
    <property type="match status" value="1"/>
</dbReference>
<dbReference type="Proteomes" id="UP000070560">
    <property type="component" value="Chromosome"/>
</dbReference>
<evidence type="ECO:0000313" key="7">
    <source>
        <dbReference type="EMBL" id="AMM42153.1"/>
    </source>
</evidence>
<evidence type="ECO:0000256" key="6">
    <source>
        <dbReference type="RuleBase" id="RU000667"/>
    </source>
</evidence>
<keyword evidence="2 5" id="KW-0689">Ribosomal protein</keyword>
<protein>
    <recommendedName>
        <fullName evidence="4 5">Small ribosomal subunit protein bS21</fullName>
    </recommendedName>
</protein>
<dbReference type="Pfam" id="PF01165">
    <property type="entry name" value="Ribosomal_S21"/>
    <property type="match status" value="1"/>
</dbReference>
<dbReference type="GO" id="GO:0003735">
    <property type="term" value="F:structural constituent of ribosome"/>
    <property type="evidence" value="ECO:0007669"/>
    <property type="project" value="InterPro"/>
</dbReference>
<dbReference type="RefSeq" id="WP_066065835.1">
    <property type="nucleotide sequence ID" value="NZ_CP013015.1"/>
</dbReference>
<dbReference type="EMBL" id="DRIH01000160">
    <property type="protein sequence ID" value="HEC68077.1"/>
    <property type="molecule type" value="Genomic_DNA"/>
</dbReference>
<gene>
    <name evidence="5" type="primary">rpsU</name>
    <name evidence="8" type="ORF">ENI35_04615</name>
    <name evidence="7" type="ORF">HS1_002371</name>
</gene>